<dbReference type="Pfam" id="PF15975">
    <property type="entry name" value="Flot"/>
    <property type="match status" value="1"/>
</dbReference>
<dbReference type="GO" id="GO:0031410">
    <property type="term" value="C:cytoplasmic vesicle"/>
    <property type="evidence" value="ECO:0007669"/>
    <property type="project" value="TreeGrafter"/>
</dbReference>
<protein>
    <submittedName>
        <fullName evidence="2">Uncharacterized protein</fullName>
    </submittedName>
</protein>
<name>A0A7D9L4S6_PARCT</name>
<evidence type="ECO:0000256" key="1">
    <source>
        <dbReference type="RuleBase" id="RU366054"/>
    </source>
</evidence>
<dbReference type="AlphaFoldDB" id="A0A7D9L4S6"/>
<dbReference type="GO" id="GO:0016600">
    <property type="term" value="C:flotillin complex"/>
    <property type="evidence" value="ECO:0007669"/>
    <property type="project" value="TreeGrafter"/>
</dbReference>
<dbReference type="PANTHER" id="PTHR13806:SF46">
    <property type="entry name" value="FLOTILLIN-1-RELATED"/>
    <property type="match status" value="1"/>
</dbReference>
<dbReference type="Proteomes" id="UP001152795">
    <property type="component" value="Unassembled WGS sequence"/>
</dbReference>
<gene>
    <name evidence="2" type="ORF">PACLA_8A056025</name>
</gene>
<dbReference type="GO" id="GO:0002090">
    <property type="term" value="P:regulation of receptor internalization"/>
    <property type="evidence" value="ECO:0007669"/>
    <property type="project" value="TreeGrafter"/>
</dbReference>
<comment type="caution">
    <text evidence="2">The sequence shown here is derived from an EMBL/GenBank/DDBJ whole genome shotgun (WGS) entry which is preliminary data.</text>
</comment>
<dbReference type="OrthoDB" id="6080404at2759"/>
<comment type="similarity">
    <text evidence="1">Belongs to the band 7/mec-2 family. Flotillin subfamily.</text>
</comment>
<dbReference type="GO" id="GO:0070528">
    <property type="term" value="P:protein kinase C signaling"/>
    <property type="evidence" value="ECO:0007669"/>
    <property type="project" value="TreeGrafter"/>
</dbReference>
<organism evidence="2 3">
    <name type="scientific">Paramuricea clavata</name>
    <name type="common">Red gorgonian</name>
    <name type="synonym">Violescent sea-whip</name>
    <dbReference type="NCBI Taxonomy" id="317549"/>
    <lineage>
        <taxon>Eukaryota</taxon>
        <taxon>Metazoa</taxon>
        <taxon>Cnidaria</taxon>
        <taxon>Anthozoa</taxon>
        <taxon>Octocorallia</taxon>
        <taxon>Malacalcyonacea</taxon>
        <taxon>Plexauridae</taxon>
        <taxon>Paramuricea</taxon>
    </lineage>
</organism>
<dbReference type="PANTHER" id="PTHR13806">
    <property type="entry name" value="FLOTILLIN-RELATED"/>
    <property type="match status" value="1"/>
</dbReference>
<dbReference type="InterPro" id="IPR031905">
    <property type="entry name" value="Flotillin_C"/>
</dbReference>
<dbReference type="EMBL" id="CACRXK020013708">
    <property type="protein sequence ID" value="CAB4025622.1"/>
    <property type="molecule type" value="Genomic_DNA"/>
</dbReference>
<feature type="non-terminal residue" evidence="2">
    <location>
        <position position="267"/>
    </location>
</feature>
<dbReference type="GO" id="GO:2000049">
    <property type="term" value="P:positive regulation of cell-cell adhesion mediated by cadherin"/>
    <property type="evidence" value="ECO:0007669"/>
    <property type="project" value="TreeGrafter"/>
</dbReference>
<dbReference type="GO" id="GO:0045807">
    <property type="term" value="P:positive regulation of endocytosis"/>
    <property type="evidence" value="ECO:0007669"/>
    <property type="project" value="TreeGrafter"/>
</dbReference>
<reference evidence="2" key="1">
    <citation type="submission" date="2020-04" db="EMBL/GenBank/DDBJ databases">
        <authorList>
            <person name="Alioto T."/>
            <person name="Alioto T."/>
            <person name="Gomez Garrido J."/>
        </authorList>
    </citation>
    <scope>NUCLEOTIDE SEQUENCE</scope>
    <source>
        <strain evidence="2">A484AB</strain>
    </source>
</reference>
<evidence type="ECO:0000313" key="2">
    <source>
        <dbReference type="EMBL" id="CAB4025622.1"/>
    </source>
</evidence>
<dbReference type="GO" id="GO:0002020">
    <property type="term" value="F:protease binding"/>
    <property type="evidence" value="ECO:0007669"/>
    <property type="project" value="TreeGrafter"/>
</dbReference>
<keyword evidence="3" id="KW-1185">Reference proteome</keyword>
<evidence type="ECO:0000313" key="3">
    <source>
        <dbReference type="Proteomes" id="UP001152795"/>
    </source>
</evidence>
<dbReference type="GO" id="GO:1901890">
    <property type="term" value="P:positive regulation of cell junction assembly"/>
    <property type="evidence" value="ECO:0007669"/>
    <property type="project" value="TreeGrafter"/>
</dbReference>
<accession>A0A7D9L4S6</accession>
<sequence>DYLKSLGKSRTAEVQKDARVGEAEASRDAGIKTALADLARLEAKYENDIEVARQQRDFKIKDEGYNREIKTKVATAELAYELQVAITKQTIKEEEMAIKITERAQEIKVQQEEIARREKVLEADVKLPADASKYETEKLAEADLKRVVLEAEATAEAVRLKGEAEAYAIEAKAKAEAEQMVKKADAWKEYQDAAMVDMFLETLPKVVAEVAAPVSSCDKITMVSTGDGPIGIQKMTREILSVVKDLPDAMLDLTGVDITKTVKSRSQ</sequence>
<proteinExistence type="inferred from homology"/>
<dbReference type="InterPro" id="IPR027705">
    <property type="entry name" value="Flotillin_fam"/>
</dbReference>
<dbReference type="GO" id="GO:0072659">
    <property type="term" value="P:protein localization to plasma membrane"/>
    <property type="evidence" value="ECO:0007669"/>
    <property type="project" value="TreeGrafter"/>
</dbReference>